<protein>
    <recommendedName>
        <fullName evidence="2">EF-hand domain-containing protein</fullName>
    </recommendedName>
</protein>
<proteinExistence type="predicted"/>
<dbReference type="Gene3D" id="1.10.238.10">
    <property type="entry name" value="EF-hand"/>
    <property type="match status" value="2"/>
</dbReference>
<feature type="domain" description="EF-hand" evidence="2">
    <location>
        <begin position="108"/>
        <end position="133"/>
    </location>
</feature>
<dbReference type="InterPro" id="IPR011992">
    <property type="entry name" value="EF-hand-dom_pair"/>
</dbReference>
<evidence type="ECO:0000313" key="3">
    <source>
        <dbReference type="EMBL" id="MFD2516707.1"/>
    </source>
</evidence>
<dbReference type="EMBL" id="JBHULT010000005">
    <property type="protein sequence ID" value="MFD2516707.1"/>
    <property type="molecule type" value="Genomic_DNA"/>
</dbReference>
<dbReference type="InterPro" id="IPR002048">
    <property type="entry name" value="EF_hand_dom"/>
</dbReference>
<keyword evidence="1" id="KW-0732">Signal</keyword>
<feature type="chain" id="PRO_5047463041" description="EF-hand domain-containing protein" evidence="1">
    <location>
        <begin position="27"/>
        <end position="181"/>
    </location>
</feature>
<feature type="domain" description="EF-hand" evidence="2">
    <location>
        <begin position="20"/>
        <end position="55"/>
    </location>
</feature>
<dbReference type="RefSeq" id="WP_380748045.1">
    <property type="nucleotide sequence ID" value="NZ_JBHULT010000005.1"/>
</dbReference>
<sequence length="181" mass="21234">MKKDNMTTLKIKLFSLLFISSTILFSQEYSEFDLNSDGKVDPREFEEVFGDRFHEWDQDANGLLTEIEFHEAVFDRVDSNSDTFLDPNEWNEGFDYIFGDFLGTPHNNQFDVDGDHKISKEEFHGGIKFSDFFSFYDENGNSSIDPKELQNGVFAHWDEDRDHLIDQREYNTFGPYFLTGE</sequence>
<dbReference type="InterPro" id="IPR018247">
    <property type="entry name" value="EF_Hand_1_Ca_BS"/>
</dbReference>
<keyword evidence="4" id="KW-1185">Reference proteome</keyword>
<organism evidence="3 4">
    <name type="scientific">Salinimicrobium flavum</name>
    <dbReference type="NCBI Taxonomy" id="1737065"/>
    <lineage>
        <taxon>Bacteria</taxon>
        <taxon>Pseudomonadati</taxon>
        <taxon>Bacteroidota</taxon>
        <taxon>Flavobacteriia</taxon>
        <taxon>Flavobacteriales</taxon>
        <taxon>Flavobacteriaceae</taxon>
        <taxon>Salinimicrobium</taxon>
    </lineage>
</organism>
<feature type="domain" description="EF-hand" evidence="2">
    <location>
        <begin position="65"/>
        <end position="100"/>
    </location>
</feature>
<dbReference type="SUPFAM" id="SSF47473">
    <property type="entry name" value="EF-hand"/>
    <property type="match status" value="2"/>
</dbReference>
<name>A0ABW5IUB4_9FLAO</name>
<dbReference type="Proteomes" id="UP001597468">
    <property type="component" value="Unassembled WGS sequence"/>
</dbReference>
<evidence type="ECO:0000259" key="2">
    <source>
        <dbReference type="PROSITE" id="PS50222"/>
    </source>
</evidence>
<gene>
    <name evidence="3" type="ORF">ACFSTG_02275</name>
</gene>
<feature type="signal peptide" evidence="1">
    <location>
        <begin position="1"/>
        <end position="26"/>
    </location>
</feature>
<accession>A0ABW5IUB4</accession>
<dbReference type="PROSITE" id="PS00018">
    <property type="entry name" value="EF_HAND_1"/>
    <property type="match status" value="1"/>
</dbReference>
<dbReference type="PROSITE" id="PS50222">
    <property type="entry name" value="EF_HAND_2"/>
    <property type="match status" value="3"/>
</dbReference>
<evidence type="ECO:0000313" key="4">
    <source>
        <dbReference type="Proteomes" id="UP001597468"/>
    </source>
</evidence>
<dbReference type="Pfam" id="PF13202">
    <property type="entry name" value="EF-hand_5"/>
    <property type="match status" value="2"/>
</dbReference>
<reference evidence="4" key="1">
    <citation type="journal article" date="2019" name="Int. J. Syst. Evol. Microbiol.">
        <title>The Global Catalogue of Microorganisms (GCM) 10K type strain sequencing project: providing services to taxonomists for standard genome sequencing and annotation.</title>
        <authorList>
            <consortium name="The Broad Institute Genomics Platform"/>
            <consortium name="The Broad Institute Genome Sequencing Center for Infectious Disease"/>
            <person name="Wu L."/>
            <person name="Ma J."/>
        </authorList>
    </citation>
    <scope>NUCLEOTIDE SEQUENCE [LARGE SCALE GENOMIC DNA]</scope>
    <source>
        <strain evidence="4">KCTC 42585</strain>
    </source>
</reference>
<comment type="caution">
    <text evidence="3">The sequence shown here is derived from an EMBL/GenBank/DDBJ whole genome shotgun (WGS) entry which is preliminary data.</text>
</comment>
<evidence type="ECO:0000256" key="1">
    <source>
        <dbReference type="SAM" id="SignalP"/>
    </source>
</evidence>